<organism evidence="2 3">
    <name type="scientific">Streptococcus gordonii</name>
    <dbReference type="NCBI Taxonomy" id="1302"/>
    <lineage>
        <taxon>Bacteria</taxon>
        <taxon>Bacillati</taxon>
        <taxon>Bacillota</taxon>
        <taxon>Bacilli</taxon>
        <taxon>Lactobacillales</taxon>
        <taxon>Streptococcaceae</taxon>
        <taxon>Streptococcus</taxon>
    </lineage>
</organism>
<dbReference type="InterPro" id="IPR036291">
    <property type="entry name" value="NAD(P)-bd_dom_sf"/>
</dbReference>
<evidence type="ECO:0000313" key="2">
    <source>
        <dbReference type="EMBL" id="MBZ2126705.1"/>
    </source>
</evidence>
<evidence type="ECO:0000259" key="1">
    <source>
        <dbReference type="Pfam" id="PF00208"/>
    </source>
</evidence>
<comment type="caution">
    <text evidence="2">The sequence shown here is derived from an EMBL/GenBank/DDBJ whole genome shotgun (WGS) entry which is preliminary data.</text>
</comment>
<dbReference type="AlphaFoldDB" id="A0AB35FR89"/>
<dbReference type="Pfam" id="PF00208">
    <property type="entry name" value="ELFV_dehydrog"/>
    <property type="match status" value="1"/>
</dbReference>
<dbReference type="Proteomes" id="UP000826921">
    <property type="component" value="Unassembled WGS sequence"/>
</dbReference>
<dbReference type="GO" id="GO:0016491">
    <property type="term" value="F:oxidoreductase activity"/>
    <property type="evidence" value="ECO:0007669"/>
    <property type="project" value="InterPro"/>
</dbReference>
<feature type="domain" description="Glutamate/phenylalanine/leucine/valine/L-tryptophan dehydrogenase C-terminal" evidence="1">
    <location>
        <begin position="6"/>
        <end position="52"/>
    </location>
</feature>
<dbReference type="Gene3D" id="1.10.285.10">
    <property type="entry name" value="Glutamate Dehydrogenase, chain A, domain 3"/>
    <property type="match status" value="1"/>
</dbReference>
<gene>
    <name evidence="2" type="ORF">K1I74_01350</name>
</gene>
<evidence type="ECO:0000313" key="3">
    <source>
        <dbReference type="Proteomes" id="UP000826921"/>
    </source>
</evidence>
<proteinExistence type="predicted"/>
<sequence length="54" mass="5754">MLVYSGRLEDIMTKILNTAKTTAETYGLGTDYLAGSNIAAFKNVANAMIVQGIV</sequence>
<accession>A0AB35FR89</accession>
<dbReference type="GO" id="GO:0006520">
    <property type="term" value="P:amino acid metabolic process"/>
    <property type="evidence" value="ECO:0007669"/>
    <property type="project" value="InterPro"/>
</dbReference>
<dbReference type="InterPro" id="IPR006096">
    <property type="entry name" value="Glu/Leu/Phe/Val/Trp_DH_C"/>
</dbReference>
<name>A0AB35FR89_STRGN</name>
<reference evidence="2" key="1">
    <citation type="submission" date="2021-07" db="EMBL/GenBank/DDBJ databases">
        <title>Occurrence of streptococci in the human mouth that bind to a non-human glycan.</title>
        <authorList>
            <person name="Cross B."/>
            <person name="Thamadilok S."/>
            <person name="Bensing B."/>
            <person name="Sasmal A."/>
            <person name="Khedri Z."/>
            <person name="Deng L."/>
            <person name="Yu H."/>
            <person name="Mehta A."/>
            <person name="Aluvathingal J."/>
            <person name="Nadendla S."/>
            <person name="Vickerman M."/>
            <person name="Chen X."/>
            <person name="Dewhirst F."/>
            <person name="Gill A."/>
            <person name="Lettrichova I."/>
            <person name="Diaz S."/>
            <person name="Gill S."/>
            <person name="Tettelin H."/>
            <person name="Iverson T."/>
            <person name="Sullam P."/>
            <person name="Varki A."/>
            <person name="Ruhl S."/>
        </authorList>
    </citation>
    <scope>NUCLEOTIDE SEQUENCE</scope>
    <source>
        <strain evidence="2">SK9</strain>
    </source>
</reference>
<dbReference type="SUPFAM" id="SSF51735">
    <property type="entry name" value="NAD(P)-binding Rossmann-fold domains"/>
    <property type="match status" value="1"/>
</dbReference>
<protein>
    <submittedName>
        <fullName evidence="2">NADP oxidoreductase</fullName>
    </submittedName>
</protein>
<dbReference type="EMBL" id="JAHZQA010000001">
    <property type="protein sequence ID" value="MBZ2126705.1"/>
    <property type="molecule type" value="Genomic_DNA"/>
</dbReference>